<gene>
    <name evidence="1" type="ORF">SAMN02745724_05162</name>
</gene>
<protein>
    <submittedName>
        <fullName evidence="1">Uncharacterized protein</fullName>
    </submittedName>
</protein>
<accession>A0A1I1U9S0</accession>
<dbReference type="AlphaFoldDB" id="A0A1I1U9S0"/>
<dbReference type="EMBL" id="FOLO01000084">
    <property type="protein sequence ID" value="SFD67507.1"/>
    <property type="molecule type" value="Genomic_DNA"/>
</dbReference>
<proteinExistence type="predicted"/>
<dbReference type="Proteomes" id="UP000198862">
    <property type="component" value="Unassembled WGS sequence"/>
</dbReference>
<evidence type="ECO:0000313" key="2">
    <source>
        <dbReference type="Proteomes" id="UP000198862"/>
    </source>
</evidence>
<dbReference type="RefSeq" id="WP_091991568.1">
    <property type="nucleotide sequence ID" value="NZ_FOLO01000084.1"/>
</dbReference>
<dbReference type="OrthoDB" id="6227886at2"/>
<sequence length="98" mass="10881">MDINLNNFEELALPILNKLAQNFPTFLGASALICEGENKKETDESKDVLSILQNQDLIFCNNQSCFQLTATGTKLFNCSVTKSLKHKIKDTAEKDASL</sequence>
<name>A0A1I1U9S0_9GAMM</name>
<organism evidence="1 2">
    <name type="scientific">Pseudoalteromonas denitrificans DSM 6059</name>
    <dbReference type="NCBI Taxonomy" id="1123010"/>
    <lineage>
        <taxon>Bacteria</taxon>
        <taxon>Pseudomonadati</taxon>
        <taxon>Pseudomonadota</taxon>
        <taxon>Gammaproteobacteria</taxon>
        <taxon>Alteromonadales</taxon>
        <taxon>Pseudoalteromonadaceae</taxon>
        <taxon>Pseudoalteromonas</taxon>
    </lineage>
</organism>
<reference evidence="1 2" key="1">
    <citation type="submission" date="2016-10" db="EMBL/GenBank/DDBJ databases">
        <authorList>
            <person name="de Groot N.N."/>
        </authorList>
    </citation>
    <scope>NUCLEOTIDE SEQUENCE [LARGE SCALE GENOMIC DNA]</scope>
    <source>
        <strain evidence="1 2">DSM 6059</strain>
    </source>
</reference>
<evidence type="ECO:0000313" key="1">
    <source>
        <dbReference type="EMBL" id="SFD67507.1"/>
    </source>
</evidence>
<keyword evidence="2" id="KW-1185">Reference proteome</keyword>